<proteinExistence type="predicted"/>
<accession>A0A1G5FZJ2</accession>
<dbReference type="RefSeq" id="WP_092211172.1">
    <property type="nucleotide sequence ID" value="NZ_FMUX01000009.1"/>
</dbReference>
<protein>
    <submittedName>
        <fullName evidence="1">Uncharacterized protein</fullName>
    </submittedName>
</protein>
<dbReference type="Proteomes" id="UP000198870">
    <property type="component" value="Unassembled WGS sequence"/>
</dbReference>
<name>A0A1G5FZJ2_9BACT</name>
<evidence type="ECO:0000313" key="2">
    <source>
        <dbReference type="Proteomes" id="UP000198870"/>
    </source>
</evidence>
<reference evidence="1 2" key="1">
    <citation type="submission" date="2016-10" db="EMBL/GenBank/DDBJ databases">
        <authorList>
            <person name="de Groot N.N."/>
        </authorList>
    </citation>
    <scope>NUCLEOTIDE SEQUENCE [LARGE SCALE GENOMIC DNA]</scope>
    <source>
        <strain evidence="1 2">AA1</strain>
    </source>
</reference>
<organism evidence="1 2">
    <name type="scientific">Desulfoluna spongiiphila</name>
    <dbReference type="NCBI Taxonomy" id="419481"/>
    <lineage>
        <taxon>Bacteria</taxon>
        <taxon>Pseudomonadati</taxon>
        <taxon>Thermodesulfobacteriota</taxon>
        <taxon>Desulfobacteria</taxon>
        <taxon>Desulfobacterales</taxon>
        <taxon>Desulfolunaceae</taxon>
        <taxon>Desulfoluna</taxon>
    </lineage>
</organism>
<keyword evidence="2" id="KW-1185">Reference proteome</keyword>
<dbReference type="STRING" id="419481.SAMN05216233_109105"/>
<dbReference type="OrthoDB" id="5421076at2"/>
<evidence type="ECO:0000313" key="1">
    <source>
        <dbReference type="EMBL" id="SCY44624.1"/>
    </source>
</evidence>
<dbReference type="EMBL" id="FMUX01000009">
    <property type="protein sequence ID" value="SCY44624.1"/>
    <property type="molecule type" value="Genomic_DNA"/>
</dbReference>
<dbReference type="AlphaFoldDB" id="A0A1G5FZJ2"/>
<sequence>MAVTTTLSNHYKYMLLTNAIDMDNDLFKVILMVDTFVFDPDSHATLADVTASQLATGNGYTQNTATLTKTAPVIEDDAQDLATIAWDDVQWTATGGIIGPFKSAIIYDDTTVDKTVFGHIDLGAPIQVADGNIVILRGLSLEI</sequence>
<gene>
    <name evidence="1" type="ORF">SAMN05216233_109105</name>
</gene>